<evidence type="ECO:0000313" key="2">
    <source>
        <dbReference type="Proteomes" id="UP000030595"/>
    </source>
</evidence>
<dbReference type="eggNOG" id="ENOG5032N3V">
    <property type="taxonomic scope" value="Bacteria"/>
</dbReference>
<dbReference type="Proteomes" id="UP000030595">
    <property type="component" value="Unassembled WGS sequence"/>
</dbReference>
<sequence>MKKVYSYPVIFAVEDHQTKDGDFPVFITIPDLIDAGFVASSGGHTEDDIIGIASNCMKNALENGIKNGLEVPSISNLRDIDVKRHLASYDEGPVELKSITIEWIKAEV</sequence>
<organism evidence="1 2">
    <name type="scientific">Ureibacillus massiliensis 4400831 = CIP 108448 = CCUG 49529</name>
    <dbReference type="NCBI Taxonomy" id="1211035"/>
    <lineage>
        <taxon>Bacteria</taxon>
        <taxon>Bacillati</taxon>
        <taxon>Bacillota</taxon>
        <taxon>Bacilli</taxon>
        <taxon>Bacillales</taxon>
        <taxon>Caryophanaceae</taxon>
        <taxon>Ureibacillus</taxon>
    </lineage>
</organism>
<dbReference type="AlphaFoldDB" id="A0A0A3JV93"/>
<protein>
    <recommendedName>
        <fullName evidence="3">HicB-like antitoxin of toxin-antitoxin system domain-containing protein</fullName>
    </recommendedName>
</protein>
<dbReference type="OrthoDB" id="2735357at2"/>
<name>A0A0A3JV93_9BACL</name>
<keyword evidence="2" id="KW-1185">Reference proteome</keyword>
<reference evidence="1 2" key="1">
    <citation type="submission" date="2014-02" db="EMBL/GenBank/DDBJ databases">
        <title>Draft genome sequence of Lysinibacillus massiliensis CCUG 49529.</title>
        <authorList>
            <person name="Zhang F."/>
            <person name="Wang G."/>
            <person name="Zhang L."/>
        </authorList>
    </citation>
    <scope>NUCLEOTIDE SEQUENCE [LARGE SCALE GENOMIC DNA]</scope>
    <source>
        <strain evidence="1 2">CCUG 49529</strain>
    </source>
</reference>
<accession>A0A0A3JV93</accession>
<gene>
    <name evidence="1" type="ORF">CD30_08480</name>
</gene>
<evidence type="ECO:0008006" key="3">
    <source>
        <dbReference type="Google" id="ProtNLM"/>
    </source>
</evidence>
<proteinExistence type="predicted"/>
<comment type="caution">
    <text evidence="1">The sequence shown here is derived from an EMBL/GenBank/DDBJ whole genome shotgun (WGS) entry which is preliminary data.</text>
</comment>
<dbReference type="EMBL" id="JPVQ01000012">
    <property type="protein sequence ID" value="KGR90922.1"/>
    <property type="molecule type" value="Genomic_DNA"/>
</dbReference>
<evidence type="ECO:0000313" key="1">
    <source>
        <dbReference type="EMBL" id="KGR90922.1"/>
    </source>
</evidence>
<dbReference type="RefSeq" id="WP_036175133.1">
    <property type="nucleotide sequence ID" value="NZ_AVCZ01000012.1"/>
</dbReference>